<dbReference type="RefSeq" id="WP_160878608.1">
    <property type="nucleotide sequence ID" value="NZ_WUEK01000008.1"/>
</dbReference>
<evidence type="ECO:0000256" key="9">
    <source>
        <dbReference type="ARBA" id="ARBA00022679"/>
    </source>
</evidence>
<dbReference type="GO" id="GO:0044209">
    <property type="term" value="P:AMP salvage"/>
    <property type="evidence" value="ECO:0007669"/>
    <property type="project" value="UniProtKB-UniRule"/>
</dbReference>
<dbReference type="GO" id="GO:0002055">
    <property type="term" value="F:adenine binding"/>
    <property type="evidence" value="ECO:0007669"/>
    <property type="project" value="TreeGrafter"/>
</dbReference>
<evidence type="ECO:0000256" key="7">
    <source>
        <dbReference type="ARBA" id="ARBA00022490"/>
    </source>
</evidence>
<dbReference type="Proteomes" id="UP000473325">
    <property type="component" value="Unassembled WGS sequence"/>
</dbReference>
<dbReference type="InterPro" id="IPR050054">
    <property type="entry name" value="UPRTase/APRTase"/>
</dbReference>
<comment type="pathway">
    <text evidence="4 11">Purine metabolism; AMP biosynthesis via salvage pathway; AMP from adenine: step 1/1.</text>
</comment>
<dbReference type="PANTHER" id="PTHR32315:SF3">
    <property type="entry name" value="ADENINE PHOSPHORIBOSYLTRANSFERASE"/>
    <property type="match status" value="1"/>
</dbReference>
<keyword evidence="14" id="KW-1185">Reference proteome</keyword>
<dbReference type="GO" id="GO:0006166">
    <property type="term" value="P:purine ribonucleoside salvage"/>
    <property type="evidence" value="ECO:0007669"/>
    <property type="project" value="UniProtKB-UniRule"/>
</dbReference>
<evidence type="ECO:0000313" key="13">
    <source>
        <dbReference type="EMBL" id="MXG90681.1"/>
    </source>
</evidence>
<comment type="caution">
    <text evidence="13">The sequence shown here is derived from an EMBL/GenBank/DDBJ whole genome shotgun (WGS) entry which is preliminary data.</text>
</comment>
<gene>
    <name evidence="11" type="primary">apt</name>
    <name evidence="13" type="ORF">GRQ65_14110</name>
</gene>
<comment type="function">
    <text evidence="2 11">Catalyzes a salvage reaction resulting in the formation of AMP, that is energically less costly than de novo synthesis.</text>
</comment>
<evidence type="ECO:0000256" key="11">
    <source>
        <dbReference type="HAMAP-Rule" id="MF_00004"/>
    </source>
</evidence>
<evidence type="ECO:0000256" key="2">
    <source>
        <dbReference type="ARBA" id="ARBA00003968"/>
    </source>
</evidence>
<dbReference type="GO" id="GO:0005737">
    <property type="term" value="C:cytoplasm"/>
    <property type="evidence" value="ECO:0007669"/>
    <property type="project" value="UniProtKB-SubCell"/>
</dbReference>
<dbReference type="AlphaFoldDB" id="A0A6L7F1G6"/>
<keyword evidence="10 11" id="KW-0660">Purine salvage</keyword>
<keyword evidence="9 11" id="KW-0808">Transferase</keyword>
<evidence type="ECO:0000259" key="12">
    <source>
        <dbReference type="Pfam" id="PF00156"/>
    </source>
</evidence>
<evidence type="ECO:0000256" key="3">
    <source>
        <dbReference type="ARBA" id="ARBA00004496"/>
    </source>
</evidence>
<reference evidence="13 14" key="1">
    <citation type="submission" date="2019-12" db="EMBL/GenBank/DDBJ databases">
        <authorList>
            <person name="Kun Z."/>
        </authorList>
    </citation>
    <scope>NUCLEOTIDE SEQUENCE [LARGE SCALE GENOMIC DNA]</scope>
    <source>
        <strain evidence="13 14">YIM 123512</strain>
    </source>
</reference>
<dbReference type="SUPFAM" id="SSF53271">
    <property type="entry name" value="PRTase-like"/>
    <property type="match status" value="1"/>
</dbReference>
<dbReference type="HAMAP" id="MF_00004">
    <property type="entry name" value="Aden_phosphoribosyltr"/>
    <property type="match status" value="1"/>
</dbReference>
<comment type="subunit">
    <text evidence="11">Homodimer.</text>
</comment>
<dbReference type="InterPro" id="IPR000836">
    <property type="entry name" value="PRTase_dom"/>
</dbReference>
<dbReference type="PANTHER" id="PTHR32315">
    <property type="entry name" value="ADENINE PHOSPHORIBOSYLTRANSFERASE"/>
    <property type="match status" value="1"/>
</dbReference>
<dbReference type="InterPro" id="IPR005764">
    <property type="entry name" value="Ade_phspho_trans"/>
</dbReference>
<dbReference type="InterPro" id="IPR029057">
    <property type="entry name" value="PRTase-like"/>
</dbReference>
<evidence type="ECO:0000256" key="1">
    <source>
        <dbReference type="ARBA" id="ARBA00000868"/>
    </source>
</evidence>
<dbReference type="FunFam" id="3.40.50.2020:FF:000021">
    <property type="entry name" value="Adenine phosphoribosyltransferase"/>
    <property type="match status" value="1"/>
</dbReference>
<protein>
    <recommendedName>
        <fullName evidence="6 11">Adenine phosphoribosyltransferase</fullName>
        <shortName evidence="11">APRT</shortName>
        <ecNumber evidence="6 11">2.4.2.7</ecNumber>
    </recommendedName>
</protein>
<dbReference type="GO" id="GO:0003999">
    <property type="term" value="F:adenine phosphoribosyltransferase activity"/>
    <property type="evidence" value="ECO:0007669"/>
    <property type="project" value="UniProtKB-UniRule"/>
</dbReference>
<dbReference type="UniPathway" id="UPA00588">
    <property type="reaction ID" value="UER00646"/>
</dbReference>
<proteinExistence type="inferred from homology"/>
<dbReference type="NCBIfam" id="NF002636">
    <property type="entry name" value="PRK02304.1-5"/>
    <property type="match status" value="1"/>
</dbReference>
<evidence type="ECO:0000256" key="10">
    <source>
        <dbReference type="ARBA" id="ARBA00022726"/>
    </source>
</evidence>
<name>A0A6L7F1G6_9ACTN</name>
<comment type="similarity">
    <text evidence="5 11">Belongs to the purine/pyrimidine phosphoribosyltransferase family.</text>
</comment>
<dbReference type="EC" id="2.4.2.7" evidence="6 11"/>
<organism evidence="13 14">
    <name type="scientific">Nocardioides flavescens</name>
    <dbReference type="NCBI Taxonomy" id="2691959"/>
    <lineage>
        <taxon>Bacteria</taxon>
        <taxon>Bacillati</taxon>
        <taxon>Actinomycetota</taxon>
        <taxon>Actinomycetes</taxon>
        <taxon>Propionibacteriales</taxon>
        <taxon>Nocardioidaceae</taxon>
        <taxon>Nocardioides</taxon>
    </lineage>
</organism>
<evidence type="ECO:0000313" key="14">
    <source>
        <dbReference type="Proteomes" id="UP000473325"/>
    </source>
</evidence>
<dbReference type="GO" id="GO:0006168">
    <property type="term" value="P:adenine salvage"/>
    <property type="evidence" value="ECO:0007669"/>
    <property type="project" value="InterPro"/>
</dbReference>
<evidence type="ECO:0000256" key="8">
    <source>
        <dbReference type="ARBA" id="ARBA00022676"/>
    </source>
</evidence>
<dbReference type="CDD" id="cd06223">
    <property type="entry name" value="PRTases_typeI"/>
    <property type="match status" value="1"/>
</dbReference>
<dbReference type="NCBIfam" id="TIGR01090">
    <property type="entry name" value="apt"/>
    <property type="match status" value="1"/>
</dbReference>
<comment type="catalytic activity">
    <reaction evidence="1 11">
        <text>AMP + diphosphate = 5-phospho-alpha-D-ribose 1-diphosphate + adenine</text>
        <dbReference type="Rhea" id="RHEA:16609"/>
        <dbReference type="ChEBI" id="CHEBI:16708"/>
        <dbReference type="ChEBI" id="CHEBI:33019"/>
        <dbReference type="ChEBI" id="CHEBI:58017"/>
        <dbReference type="ChEBI" id="CHEBI:456215"/>
        <dbReference type="EC" id="2.4.2.7"/>
    </reaction>
</comment>
<dbReference type="Pfam" id="PF00156">
    <property type="entry name" value="Pribosyltran"/>
    <property type="match status" value="1"/>
</dbReference>
<accession>A0A6L7F1G6</accession>
<feature type="domain" description="Phosphoribosyltransferase" evidence="12">
    <location>
        <begin position="48"/>
        <end position="171"/>
    </location>
</feature>
<comment type="subcellular location">
    <subcellularLocation>
        <location evidence="3 11">Cytoplasm</location>
    </subcellularLocation>
</comment>
<evidence type="ECO:0000256" key="4">
    <source>
        <dbReference type="ARBA" id="ARBA00004659"/>
    </source>
</evidence>
<dbReference type="GO" id="GO:0016208">
    <property type="term" value="F:AMP binding"/>
    <property type="evidence" value="ECO:0007669"/>
    <property type="project" value="TreeGrafter"/>
</dbReference>
<evidence type="ECO:0000256" key="6">
    <source>
        <dbReference type="ARBA" id="ARBA00011893"/>
    </source>
</evidence>
<keyword evidence="7 11" id="KW-0963">Cytoplasm</keyword>
<keyword evidence="8 11" id="KW-0328">Glycosyltransferase</keyword>
<dbReference type="NCBIfam" id="NF002634">
    <property type="entry name" value="PRK02304.1-3"/>
    <property type="match status" value="1"/>
</dbReference>
<dbReference type="EMBL" id="WUEK01000008">
    <property type="protein sequence ID" value="MXG90681.1"/>
    <property type="molecule type" value="Genomic_DNA"/>
</dbReference>
<dbReference type="Gene3D" id="3.40.50.2020">
    <property type="match status" value="1"/>
</dbReference>
<evidence type="ECO:0000256" key="5">
    <source>
        <dbReference type="ARBA" id="ARBA00008391"/>
    </source>
</evidence>
<sequence>MTVSSAQSSTQSSVRSAAQSALERLIVDVPDYPQAGVVFKDITPLLADHDGFTAVVEGLAGAGRGTDGATVVDKVVGMEARGFILAAPVALALGAGFVPVRKAGKLPRETHAVSYSLEYGEATLELHRDAVQPGDRVLLVDDVLATGGTVAATRELVERCGGTVVGVAVLMELSFLPGRDAVGDVPLTSLLTI</sequence>